<accession>A0A4Y2S9M5</accession>
<name>A0A4Y2S9M5_ARAVE</name>
<proteinExistence type="predicted"/>
<comment type="caution">
    <text evidence="1">The sequence shown here is derived from an EMBL/GenBank/DDBJ whole genome shotgun (WGS) entry which is preliminary data.</text>
</comment>
<organism evidence="1 2">
    <name type="scientific">Araneus ventricosus</name>
    <name type="common">Orbweaver spider</name>
    <name type="synonym">Epeira ventricosa</name>
    <dbReference type="NCBI Taxonomy" id="182803"/>
    <lineage>
        <taxon>Eukaryota</taxon>
        <taxon>Metazoa</taxon>
        <taxon>Ecdysozoa</taxon>
        <taxon>Arthropoda</taxon>
        <taxon>Chelicerata</taxon>
        <taxon>Arachnida</taxon>
        <taxon>Araneae</taxon>
        <taxon>Araneomorphae</taxon>
        <taxon>Entelegynae</taxon>
        <taxon>Araneoidea</taxon>
        <taxon>Araneidae</taxon>
        <taxon>Araneus</taxon>
    </lineage>
</organism>
<dbReference type="EMBL" id="BGPR01020161">
    <property type="protein sequence ID" value="GBN83970.1"/>
    <property type="molecule type" value="Genomic_DNA"/>
</dbReference>
<dbReference type="AlphaFoldDB" id="A0A4Y2S9M5"/>
<evidence type="ECO:0000313" key="1">
    <source>
        <dbReference type="EMBL" id="GBN83970.1"/>
    </source>
</evidence>
<gene>
    <name evidence="1" type="ORF">AVEN_37345_1</name>
</gene>
<keyword evidence="2" id="KW-1185">Reference proteome</keyword>
<protein>
    <submittedName>
        <fullName evidence="1">Uncharacterized protein</fullName>
    </submittedName>
</protein>
<dbReference type="Proteomes" id="UP000499080">
    <property type="component" value="Unassembled WGS sequence"/>
</dbReference>
<reference evidence="1 2" key="1">
    <citation type="journal article" date="2019" name="Sci. Rep.">
        <title>Orb-weaving spider Araneus ventricosus genome elucidates the spidroin gene catalogue.</title>
        <authorList>
            <person name="Kono N."/>
            <person name="Nakamura H."/>
            <person name="Ohtoshi R."/>
            <person name="Moran D.A.P."/>
            <person name="Shinohara A."/>
            <person name="Yoshida Y."/>
            <person name="Fujiwara M."/>
            <person name="Mori M."/>
            <person name="Tomita M."/>
            <person name="Arakawa K."/>
        </authorList>
    </citation>
    <scope>NUCLEOTIDE SEQUENCE [LARGE SCALE GENOMIC DNA]</scope>
</reference>
<sequence>MQRCAEQGLQLIQRMSHTHLLTYHLRGQGLIDFINEKSRGLHHVGRPVSGAATEEHIFPFENCGRKIKYPLLPDEDYQKHEVRSYEVASNNASPDIYSETVLGCTCAVYFLYNALYSMKKGLPNLEMLLYSEQGLLIQWANWAVTRGAGKDGRTCSRKINYHLLPRRGLPEA</sequence>
<evidence type="ECO:0000313" key="2">
    <source>
        <dbReference type="Proteomes" id="UP000499080"/>
    </source>
</evidence>